<feature type="signal peptide" evidence="2">
    <location>
        <begin position="1"/>
        <end position="25"/>
    </location>
</feature>
<feature type="compositionally biased region" description="Basic residues" evidence="1">
    <location>
        <begin position="40"/>
        <end position="53"/>
    </location>
</feature>
<sequence>MKKYLTAVALLSALFAAAGIHSAVAQTSQTSDTTKTKTTTAKKKAPVKKKSGTKAKAGAAAAAAAAPAAAKMPFSSEAEDDESEPELGGTKSADFNCELSQKLTIWKNDDDDKHIAIRWNKRIHRLTRVSTTTGANRFENRKMGLVWIGIPAKGILLDSKKGQQLANECKNADQQAAAAAPVAVAAAPKS</sequence>
<keyword evidence="2" id="KW-0732">Signal</keyword>
<name>A0ABW9A3I7_9BURK</name>
<feature type="region of interest" description="Disordered" evidence="1">
    <location>
        <begin position="71"/>
        <end position="93"/>
    </location>
</feature>
<dbReference type="EMBL" id="JAQQFM010000002">
    <property type="protein sequence ID" value="MFL9923451.1"/>
    <property type="molecule type" value="Genomic_DNA"/>
</dbReference>
<organism evidence="3 4">
    <name type="scientific">Herbaspirillum lusitanum</name>
    <dbReference type="NCBI Taxonomy" id="213312"/>
    <lineage>
        <taxon>Bacteria</taxon>
        <taxon>Pseudomonadati</taxon>
        <taxon>Pseudomonadota</taxon>
        <taxon>Betaproteobacteria</taxon>
        <taxon>Burkholderiales</taxon>
        <taxon>Oxalobacteraceae</taxon>
        <taxon>Herbaspirillum</taxon>
    </lineage>
</organism>
<evidence type="ECO:0008006" key="5">
    <source>
        <dbReference type="Google" id="ProtNLM"/>
    </source>
</evidence>
<protein>
    <recommendedName>
        <fullName evidence="5">Exported signal peptide protein</fullName>
    </recommendedName>
</protein>
<reference evidence="3 4" key="1">
    <citation type="journal article" date="2024" name="Chem. Sci.">
        <title>Discovery of megapolipeptins by genome mining of a Burkholderiales bacteria collection.</title>
        <authorList>
            <person name="Paulo B.S."/>
            <person name="Recchia M.J.J."/>
            <person name="Lee S."/>
            <person name="Fergusson C.H."/>
            <person name="Romanowski S.B."/>
            <person name="Hernandez A."/>
            <person name="Krull N."/>
            <person name="Liu D.Y."/>
            <person name="Cavanagh H."/>
            <person name="Bos A."/>
            <person name="Gray C.A."/>
            <person name="Murphy B.T."/>
            <person name="Linington R.G."/>
            <person name="Eustaquio A.S."/>
        </authorList>
    </citation>
    <scope>NUCLEOTIDE SEQUENCE [LARGE SCALE GENOMIC DNA]</scope>
    <source>
        <strain evidence="3 4">RL21-008-BIB-A</strain>
    </source>
</reference>
<accession>A0ABW9A3I7</accession>
<proteinExistence type="predicted"/>
<gene>
    <name evidence="3" type="ORF">PQR62_04185</name>
</gene>
<evidence type="ECO:0000256" key="2">
    <source>
        <dbReference type="SAM" id="SignalP"/>
    </source>
</evidence>
<feature type="region of interest" description="Disordered" evidence="1">
    <location>
        <begin position="26"/>
        <end position="54"/>
    </location>
</feature>
<evidence type="ECO:0000256" key="1">
    <source>
        <dbReference type="SAM" id="MobiDB-lite"/>
    </source>
</evidence>
<evidence type="ECO:0000313" key="3">
    <source>
        <dbReference type="EMBL" id="MFL9923451.1"/>
    </source>
</evidence>
<feature type="chain" id="PRO_5045734876" description="Exported signal peptide protein" evidence="2">
    <location>
        <begin position="26"/>
        <end position="190"/>
    </location>
</feature>
<evidence type="ECO:0000313" key="4">
    <source>
        <dbReference type="Proteomes" id="UP001629246"/>
    </source>
</evidence>
<comment type="caution">
    <text evidence="3">The sequence shown here is derived from an EMBL/GenBank/DDBJ whole genome shotgun (WGS) entry which is preliminary data.</text>
</comment>
<dbReference type="Proteomes" id="UP001629246">
    <property type="component" value="Unassembled WGS sequence"/>
</dbReference>
<keyword evidence="4" id="KW-1185">Reference proteome</keyword>
<dbReference type="RefSeq" id="WP_408155119.1">
    <property type="nucleotide sequence ID" value="NZ_JAQQFM010000002.1"/>
</dbReference>